<dbReference type="PROSITE" id="PS51257">
    <property type="entry name" value="PROKAR_LIPOPROTEIN"/>
    <property type="match status" value="1"/>
</dbReference>
<reference evidence="1 2" key="1">
    <citation type="submission" date="2020-05" db="EMBL/GenBank/DDBJ databases">
        <title>Description of Pedobacter foliorum sp. nov.</title>
        <authorList>
            <person name="Qi S."/>
            <person name="Carlier A."/>
            <person name="Cnockaert M."/>
            <person name="Vandamme P."/>
        </authorList>
    </citation>
    <scope>NUCLEOTIDE SEQUENCE [LARGE SCALE GENOMIC DNA]</scope>
    <source>
        <strain evidence="1 2">LMG 31300</strain>
    </source>
</reference>
<accession>A0ABX2DG78</accession>
<evidence type="ECO:0000313" key="1">
    <source>
        <dbReference type="EMBL" id="NQX32301.1"/>
    </source>
</evidence>
<keyword evidence="2" id="KW-1185">Reference proteome</keyword>
<dbReference type="RefSeq" id="WP_173272179.1">
    <property type="nucleotide sequence ID" value="NZ_JABMKV010000002.1"/>
</dbReference>
<dbReference type="Proteomes" id="UP000762110">
    <property type="component" value="Unassembled WGS sequence"/>
</dbReference>
<evidence type="ECO:0000313" key="2">
    <source>
        <dbReference type="Proteomes" id="UP000762110"/>
    </source>
</evidence>
<protein>
    <recommendedName>
        <fullName evidence="3">YD repeat-containing protein</fullName>
    </recommendedName>
</protein>
<evidence type="ECO:0008006" key="3">
    <source>
        <dbReference type="Google" id="ProtNLM"/>
    </source>
</evidence>
<comment type="caution">
    <text evidence="1">The sequence shown here is derived from an EMBL/GenBank/DDBJ whole genome shotgun (WGS) entry which is preliminary data.</text>
</comment>
<name>A0ABX2DG78_9SPHI</name>
<organism evidence="1 2">
    <name type="scientific">Pedobacter boryungensis</name>
    <dbReference type="NCBI Taxonomy" id="869962"/>
    <lineage>
        <taxon>Bacteria</taxon>
        <taxon>Pseudomonadati</taxon>
        <taxon>Bacteroidota</taxon>
        <taxon>Sphingobacteriia</taxon>
        <taxon>Sphingobacteriales</taxon>
        <taxon>Sphingobacteriaceae</taxon>
        <taxon>Pedobacter</taxon>
    </lineage>
</organism>
<proteinExistence type="predicted"/>
<gene>
    <name evidence="1" type="ORF">HQN85_11205</name>
</gene>
<sequence>MRKNILYSLIALMGLFTACKKGTDPKPVDPIVIADPYKNSRPIMLTSDDGTSLKYYYNTENQIIKVEYFNKPGVVYSSQKSTYSNGRLVQVLLENVNSIKYVTDYKYQGNTNLIESTNFTATDYQNPASPVVTLTSSQEYSYLGGNIFKITTKNVDNAPTMINTFTFSLKGGNPFVTTDYIPQSINGIPASDSYHSTIEYYKDIIDPVYYFFTNSTIASKFIQKNGTFSANNSSYNQTYELDDLGRLKTVTAVTLNNSITQSVVKTTYTYESY</sequence>
<dbReference type="EMBL" id="JABMKV010000002">
    <property type="protein sequence ID" value="NQX32301.1"/>
    <property type="molecule type" value="Genomic_DNA"/>
</dbReference>